<dbReference type="Proteomes" id="UP000050741">
    <property type="component" value="Unassembled WGS sequence"/>
</dbReference>
<proteinExistence type="predicted"/>
<feature type="compositionally biased region" description="Polar residues" evidence="1">
    <location>
        <begin position="90"/>
        <end position="99"/>
    </location>
</feature>
<evidence type="ECO:0000313" key="3">
    <source>
        <dbReference type="WBParaSite" id="GPLIN_001069700"/>
    </source>
</evidence>
<reference evidence="3" key="2">
    <citation type="submission" date="2016-06" db="UniProtKB">
        <authorList>
            <consortium name="WormBaseParasite"/>
        </authorList>
    </citation>
    <scope>IDENTIFICATION</scope>
</reference>
<feature type="region of interest" description="Disordered" evidence="1">
    <location>
        <begin position="25"/>
        <end position="99"/>
    </location>
</feature>
<sequence length="99" mass="11039">MDSTSAIHGQTMKVLDSPQRMAILFTERDIVSPDPDETENDQTERDIVSPDPNETENDQTERDIVSPDLDETDQNAHSPPQQIEPAADVNDTSSSWELS</sequence>
<reference evidence="2" key="1">
    <citation type="submission" date="2014-05" db="EMBL/GenBank/DDBJ databases">
        <title>The genome and life-stage specific transcriptomes of Globodera pallida elucidate key aspects of plant parasitism by a cyst nematode.</title>
        <authorList>
            <person name="Cotton J.A."/>
            <person name="Lilley C.J."/>
            <person name="Jones L.M."/>
            <person name="Kikuchi T."/>
            <person name="Reid A.J."/>
            <person name="Thorpe P."/>
            <person name="Tsai I.J."/>
            <person name="Beasley H."/>
            <person name="Blok V."/>
            <person name="Cock P.J.A."/>
            <person name="Van den Akker S.E."/>
            <person name="Holroyd N."/>
            <person name="Hunt M."/>
            <person name="Mantelin S."/>
            <person name="Naghra H."/>
            <person name="Pain A."/>
            <person name="Palomares-Rius J.E."/>
            <person name="Zarowiecki M."/>
            <person name="Berriman M."/>
            <person name="Jones J.T."/>
            <person name="Urwin P.E."/>
        </authorList>
    </citation>
    <scope>NUCLEOTIDE SEQUENCE [LARGE SCALE GENOMIC DNA]</scope>
    <source>
        <strain evidence="2">Lindley</strain>
    </source>
</reference>
<dbReference type="AlphaFoldDB" id="A0A183CCU5"/>
<keyword evidence="2" id="KW-1185">Reference proteome</keyword>
<protein>
    <submittedName>
        <fullName evidence="3">Gag-pol polyprotein</fullName>
    </submittedName>
</protein>
<dbReference type="WBParaSite" id="GPLIN_001069700">
    <property type="protein sequence ID" value="GPLIN_001069700"/>
    <property type="gene ID" value="GPLIN_001069700"/>
</dbReference>
<accession>A0A183CCU5</accession>
<name>A0A183CCU5_GLOPA</name>
<organism evidence="2 3">
    <name type="scientific">Globodera pallida</name>
    <name type="common">Potato cyst nematode worm</name>
    <name type="synonym">Heterodera pallida</name>
    <dbReference type="NCBI Taxonomy" id="36090"/>
    <lineage>
        <taxon>Eukaryota</taxon>
        <taxon>Metazoa</taxon>
        <taxon>Ecdysozoa</taxon>
        <taxon>Nematoda</taxon>
        <taxon>Chromadorea</taxon>
        <taxon>Rhabditida</taxon>
        <taxon>Tylenchina</taxon>
        <taxon>Tylenchomorpha</taxon>
        <taxon>Tylenchoidea</taxon>
        <taxon>Heteroderidae</taxon>
        <taxon>Heteroderinae</taxon>
        <taxon>Globodera</taxon>
    </lineage>
</organism>
<evidence type="ECO:0000313" key="2">
    <source>
        <dbReference type="Proteomes" id="UP000050741"/>
    </source>
</evidence>
<evidence type="ECO:0000256" key="1">
    <source>
        <dbReference type="SAM" id="MobiDB-lite"/>
    </source>
</evidence>